<evidence type="ECO:0000256" key="2">
    <source>
        <dbReference type="ARBA" id="ARBA00022448"/>
    </source>
</evidence>
<evidence type="ECO:0000313" key="16">
    <source>
        <dbReference type="Proteomes" id="UP000182347"/>
    </source>
</evidence>
<proteinExistence type="inferred from homology"/>
<comment type="similarity">
    <text evidence="11 14">Belongs to the fluoride channel Fluc/FEX (TC 1.A.43) family.</text>
</comment>
<evidence type="ECO:0000256" key="6">
    <source>
        <dbReference type="ARBA" id="ARBA00022989"/>
    </source>
</evidence>
<dbReference type="EMBL" id="FNHF01000002">
    <property type="protein sequence ID" value="SDM16754.1"/>
    <property type="molecule type" value="Genomic_DNA"/>
</dbReference>
<evidence type="ECO:0000313" key="15">
    <source>
        <dbReference type="EMBL" id="SDM16754.1"/>
    </source>
</evidence>
<evidence type="ECO:0000256" key="8">
    <source>
        <dbReference type="ARBA" id="ARBA00023065"/>
    </source>
</evidence>
<dbReference type="GO" id="GO:0062054">
    <property type="term" value="F:fluoride channel activity"/>
    <property type="evidence" value="ECO:0007669"/>
    <property type="project" value="UniProtKB-UniRule"/>
</dbReference>
<evidence type="ECO:0000256" key="11">
    <source>
        <dbReference type="ARBA" id="ARBA00035120"/>
    </source>
</evidence>
<keyword evidence="4 14" id="KW-0812">Transmembrane</keyword>
<keyword evidence="6 14" id="KW-1133">Transmembrane helix</keyword>
<evidence type="ECO:0000256" key="12">
    <source>
        <dbReference type="ARBA" id="ARBA00035585"/>
    </source>
</evidence>
<evidence type="ECO:0000256" key="3">
    <source>
        <dbReference type="ARBA" id="ARBA00022475"/>
    </source>
</evidence>
<keyword evidence="10 14" id="KW-0407">Ion channel</keyword>
<name>A0A1G9R0J1_9BACI</name>
<sequence>MSGILFLLVGIGGFVGAIARFAISQLIKQNYRFSIPAAIVFVNITGSFLLGLLNGLQVSTYILLLMGTGFCGAFTTFSTFKLEAVQLHLRKQKNAFIFYILLTYIGGITLAFAGYRLGMFFH</sequence>
<keyword evidence="5 14" id="KW-0479">Metal-binding</keyword>
<comment type="activity regulation">
    <text evidence="14">Na(+) is not transported, but it plays an essential structural role and its presence is essential for fluoride channel function.</text>
</comment>
<feature type="transmembrane region" description="Helical" evidence="14">
    <location>
        <begin position="35"/>
        <end position="55"/>
    </location>
</feature>
<evidence type="ECO:0000256" key="4">
    <source>
        <dbReference type="ARBA" id="ARBA00022692"/>
    </source>
</evidence>
<evidence type="ECO:0000256" key="14">
    <source>
        <dbReference type="HAMAP-Rule" id="MF_00454"/>
    </source>
</evidence>
<dbReference type="GO" id="GO:0140114">
    <property type="term" value="P:cellular detoxification of fluoride"/>
    <property type="evidence" value="ECO:0007669"/>
    <property type="project" value="UniProtKB-UniRule"/>
</dbReference>
<dbReference type="Pfam" id="PF02537">
    <property type="entry name" value="CRCB"/>
    <property type="match status" value="1"/>
</dbReference>
<feature type="binding site" evidence="14">
    <location>
        <position position="75"/>
    </location>
    <ligand>
        <name>Na(+)</name>
        <dbReference type="ChEBI" id="CHEBI:29101"/>
        <note>structural</note>
    </ligand>
</feature>
<dbReference type="PANTHER" id="PTHR28259:SF16">
    <property type="entry name" value="FLUORIDE-SPECIFIC ION CHANNEL FLUC 2"/>
    <property type="match status" value="1"/>
</dbReference>
<keyword evidence="9 14" id="KW-0472">Membrane</keyword>
<comment type="subcellular location">
    <subcellularLocation>
        <location evidence="1 14">Cell membrane</location>
        <topology evidence="1 14">Multi-pass membrane protein</topology>
    </subcellularLocation>
</comment>
<feature type="binding site" evidence="14">
    <location>
        <position position="72"/>
    </location>
    <ligand>
        <name>Na(+)</name>
        <dbReference type="ChEBI" id="CHEBI:29101"/>
        <note>structural</note>
    </ligand>
</feature>
<accession>A0A1G9R0J1</accession>
<keyword evidence="7 14" id="KW-0915">Sodium</keyword>
<evidence type="ECO:0000256" key="13">
    <source>
        <dbReference type="ARBA" id="ARBA00049940"/>
    </source>
</evidence>
<evidence type="ECO:0000256" key="10">
    <source>
        <dbReference type="ARBA" id="ARBA00023303"/>
    </source>
</evidence>
<feature type="transmembrane region" description="Helical" evidence="14">
    <location>
        <begin position="6"/>
        <end position="23"/>
    </location>
</feature>
<dbReference type="HAMAP" id="MF_00454">
    <property type="entry name" value="FluC"/>
    <property type="match status" value="1"/>
</dbReference>
<organism evidence="15 16">
    <name type="scientific">Sediminibacillus halophilus</name>
    <dbReference type="NCBI Taxonomy" id="482461"/>
    <lineage>
        <taxon>Bacteria</taxon>
        <taxon>Bacillati</taxon>
        <taxon>Bacillota</taxon>
        <taxon>Bacilli</taxon>
        <taxon>Bacillales</taxon>
        <taxon>Bacillaceae</taxon>
        <taxon>Sediminibacillus</taxon>
    </lineage>
</organism>
<comment type="function">
    <text evidence="13 14">Fluoride-specific ion channel. Important for reducing fluoride concentration in the cell, thus reducing its toxicity.</text>
</comment>
<dbReference type="AlphaFoldDB" id="A0A1G9R0J1"/>
<dbReference type="InterPro" id="IPR003691">
    <property type="entry name" value="FluC"/>
</dbReference>
<dbReference type="STRING" id="482461.SAMN05216244_1755"/>
<keyword evidence="8 14" id="KW-0406">Ion transport</keyword>
<feature type="transmembrane region" description="Helical" evidence="14">
    <location>
        <begin position="61"/>
        <end position="84"/>
    </location>
</feature>
<keyword evidence="16" id="KW-1185">Reference proteome</keyword>
<dbReference type="OrthoDB" id="9815830at2"/>
<evidence type="ECO:0000256" key="1">
    <source>
        <dbReference type="ARBA" id="ARBA00004651"/>
    </source>
</evidence>
<dbReference type="Proteomes" id="UP000182347">
    <property type="component" value="Unassembled WGS sequence"/>
</dbReference>
<gene>
    <name evidence="14" type="primary">fluC</name>
    <name evidence="14" type="synonym">crcB</name>
    <name evidence="15" type="ORF">SAMN05216244_1755</name>
</gene>
<evidence type="ECO:0000256" key="5">
    <source>
        <dbReference type="ARBA" id="ARBA00022723"/>
    </source>
</evidence>
<keyword evidence="3 14" id="KW-1003">Cell membrane</keyword>
<dbReference type="PANTHER" id="PTHR28259">
    <property type="entry name" value="FLUORIDE EXPORT PROTEIN 1-RELATED"/>
    <property type="match status" value="1"/>
</dbReference>
<feature type="transmembrane region" description="Helical" evidence="14">
    <location>
        <begin position="96"/>
        <end position="115"/>
    </location>
</feature>
<dbReference type="RefSeq" id="WP_074598466.1">
    <property type="nucleotide sequence ID" value="NZ_FNHF01000002.1"/>
</dbReference>
<dbReference type="NCBIfam" id="NF010801">
    <property type="entry name" value="PRK14205.1"/>
    <property type="match status" value="1"/>
</dbReference>
<comment type="catalytic activity">
    <reaction evidence="12">
        <text>fluoride(in) = fluoride(out)</text>
        <dbReference type="Rhea" id="RHEA:76159"/>
        <dbReference type="ChEBI" id="CHEBI:17051"/>
    </reaction>
    <physiologicalReaction direction="left-to-right" evidence="12">
        <dbReference type="Rhea" id="RHEA:76160"/>
    </physiologicalReaction>
</comment>
<dbReference type="GO" id="GO:0005886">
    <property type="term" value="C:plasma membrane"/>
    <property type="evidence" value="ECO:0007669"/>
    <property type="project" value="UniProtKB-SubCell"/>
</dbReference>
<evidence type="ECO:0000256" key="7">
    <source>
        <dbReference type="ARBA" id="ARBA00023053"/>
    </source>
</evidence>
<reference evidence="16" key="1">
    <citation type="submission" date="2016-10" db="EMBL/GenBank/DDBJ databases">
        <authorList>
            <person name="Varghese N."/>
            <person name="Submissions S."/>
        </authorList>
    </citation>
    <scope>NUCLEOTIDE SEQUENCE [LARGE SCALE GENOMIC DNA]</scope>
    <source>
        <strain evidence="16">CGMCC 1.6199</strain>
    </source>
</reference>
<dbReference type="NCBIfam" id="TIGR00494">
    <property type="entry name" value="crcB"/>
    <property type="match status" value="1"/>
</dbReference>
<protein>
    <recommendedName>
        <fullName evidence="14">Fluoride-specific ion channel FluC</fullName>
    </recommendedName>
</protein>
<evidence type="ECO:0000256" key="9">
    <source>
        <dbReference type="ARBA" id="ARBA00023136"/>
    </source>
</evidence>
<dbReference type="GO" id="GO:0046872">
    <property type="term" value="F:metal ion binding"/>
    <property type="evidence" value="ECO:0007669"/>
    <property type="project" value="UniProtKB-KW"/>
</dbReference>
<keyword evidence="2 14" id="KW-0813">Transport</keyword>